<reference evidence="2 3" key="1">
    <citation type="submission" date="2024-05" db="EMBL/GenBank/DDBJ databases">
        <title>Genome sequence of Ponticoccus litoralis KCCM 90028.</title>
        <authorList>
            <person name="Kim J.M."/>
            <person name="Lee J.K."/>
            <person name="Choi B.J."/>
            <person name="Bayburt H."/>
            <person name="Baek J.H."/>
            <person name="Jeon C.O."/>
        </authorList>
    </citation>
    <scope>NUCLEOTIDE SEQUENCE [LARGE SCALE GENOMIC DNA]</scope>
    <source>
        <strain evidence="2 3">KCCM 90028</strain>
    </source>
</reference>
<dbReference type="RefSeq" id="WP_347166924.1">
    <property type="nucleotide sequence ID" value="NZ_JBDNCH010000002.1"/>
</dbReference>
<keyword evidence="1" id="KW-0812">Transmembrane</keyword>
<evidence type="ECO:0000313" key="2">
    <source>
        <dbReference type="EMBL" id="MEN9061895.1"/>
    </source>
</evidence>
<evidence type="ECO:0000313" key="3">
    <source>
        <dbReference type="Proteomes" id="UP001428774"/>
    </source>
</evidence>
<dbReference type="InterPro" id="IPR031876">
    <property type="entry name" value="DUF4760"/>
</dbReference>
<sequence>MRSLNFWKSLSTIAANVTVIVSLVIAVYSYRYQIDQSKREVAMEMASGMDSGEMFAAQRNISIELTKLKLGRFDMAIERSAIAGIVANMVEVSDDPAGMQQDIIAIISFFDEVAICVQSGLCDADVVAGTIGESATRYACLLLPYTREISKELLLDDLGSYLDDLIKYEENC</sequence>
<gene>
    <name evidence="2" type="ORF">ABFB10_13615</name>
</gene>
<proteinExistence type="predicted"/>
<feature type="transmembrane region" description="Helical" evidence="1">
    <location>
        <begin position="6"/>
        <end position="30"/>
    </location>
</feature>
<dbReference type="Pfam" id="PF15956">
    <property type="entry name" value="DUF4760"/>
    <property type="match status" value="1"/>
</dbReference>
<accession>A0AAW9SKA7</accession>
<dbReference type="AlphaFoldDB" id="A0AAW9SKA7"/>
<protein>
    <submittedName>
        <fullName evidence="2">Uncharacterized protein</fullName>
    </submittedName>
</protein>
<organism evidence="2 3">
    <name type="scientific">Ponticoccus litoralis</name>
    <dbReference type="NCBI Taxonomy" id="422297"/>
    <lineage>
        <taxon>Bacteria</taxon>
        <taxon>Pseudomonadati</taxon>
        <taxon>Pseudomonadota</taxon>
        <taxon>Alphaproteobacteria</taxon>
        <taxon>Rhodobacterales</taxon>
        <taxon>Roseobacteraceae</taxon>
        <taxon>Ponticoccus</taxon>
    </lineage>
</organism>
<dbReference type="EMBL" id="JBDNCH010000002">
    <property type="protein sequence ID" value="MEN9061895.1"/>
    <property type="molecule type" value="Genomic_DNA"/>
</dbReference>
<evidence type="ECO:0000256" key="1">
    <source>
        <dbReference type="SAM" id="Phobius"/>
    </source>
</evidence>
<dbReference type="Proteomes" id="UP001428774">
    <property type="component" value="Unassembled WGS sequence"/>
</dbReference>
<keyword evidence="3" id="KW-1185">Reference proteome</keyword>
<comment type="caution">
    <text evidence="2">The sequence shown here is derived from an EMBL/GenBank/DDBJ whole genome shotgun (WGS) entry which is preliminary data.</text>
</comment>
<keyword evidence="1" id="KW-1133">Transmembrane helix</keyword>
<name>A0AAW9SKA7_9RHOB</name>
<keyword evidence="1" id="KW-0472">Membrane</keyword>